<name>A0A1L7R985_9ACTO</name>
<dbReference type="Pfam" id="PF04854">
    <property type="entry name" value="DUF624"/>
    <property type="match status" value="1"/>
</dbReference>
<feature type="transmembrane region" description="Helical" evidence="1">
    <location>
        <begin position="38"/>
        <end position="60"/>
    </location>
</feature>
<accession>A0A1L7R985</accession>
<protein>
    <recommendedName>
        <fullName evidence="3">DUF624 domain-containing protein</fullName>
    </recommendedName>
</protein>
<keyword evidence="1" id="KW-1133">Transmembrane helix</keyword>
<proteinExistence type="predicted"/>
<feature type="transmembrane region" description="Helical" evidence="1">
    <location>
        <begin position="90"/>
        <end position="111"/>
    </location>
</feature>
<gene>
    <name evidence="2" type="ORF">AAM4_0516</name>
</gene>
<feature type="transmembrane region" description="Helical" evidence="1">
    <location>
        <begin position="117"/>
        <end position="140"/>
    </location>
</feature>
<feature type="transmembrane region" description="Helical" evidence="1">
    <location>
        <begin position="188"/>
        <end position="206"/>
    </location>
</feature>
<evidence type="ECO:0008006" key="3">
    <source>
        <dbReference type="Google" id="ProtNLM"/>
    </source>
</evidence>
<sequence>MRQRRMQPVDDADIDLPGWGGTVMGWLRVATQLVALNILWWLGLLAGLVVCGALPAGCAVHELARRSRRDPSMHLWRDFWRIYRDSFRPAAGVGAPLVTVTLLGGVDLGILSHARGALVALLIPVIVICIMCVVVACYAIPLLGATDDLGARETLRRAAGVAVASPLTTIGLVVTAAAAGAAAWCWPLLEVLVGVSLPLTAMTLLTRERLLRTGVLVDPSA</sequence>
<feature type="transmembrane region" description="Helical" evidence="1">
    <location>
        <begin position="161"/>
        <end position="182"/>
    </location>
</feature>
<keyword evidence="1" id="KW-0472">Membrane</keyword>
<reference evidence="2" key="1">
    <citation type="submission" date="2014-07" db="EMBL/GenBank/DDBJ databases">
        <authorList>
            <person name="Zhang J.E."/>
            <person name="Yang H."/>
            <person name="Guo J."/>
            <person name="Deng Z."/>
            <person name="Luo H."/>
            <person name="Luo M."/>
            <person name="Zhao B."/>
        </authorList>
    </citation>
    <scope>NUCLEOTIDE SEQUENCE</scope>
    <source>
        <strain evidence="2">AM4</strain>
    </source>
</reference>
<dbReference type="RefSeq" id="WP_210578814.1">
    <property type="nucleotide sequence ID" value="NZ_LK995471.1"/>
</dbReference>
<evidence type="ECO:0000313" key="2">
    <source>
        <dbReference type="EMBL" id="CED90411.1"/>
    </source>
</evidence>
<keyword evidence="1" id="KW-0812">Transmembrane</keyword>
<dbReference type="EMBL" id="LK995471">
    <property type="protein sequence ID" value="CED90411.1"/>
    <property type="molecule type" value="Genomic_DNA"/>
</dbReference>
<organism evidence="2">
    <name type="scientific">Actinomyces succiniciruminis</name>
    <dbReference type="NCBI Taxonomy" id="1522002"/>
    <lineage>
        <taxon>Bacteria</taxon>
        <taxon>Bacillati</taxon>
        <taxon>Actinomycetota</taxon>
        <taxon>Actinomycetes</taxon>
        <taxon>Actinomycetales</taxon>
        <taxon>Actinomycetaceae</taxon>
        <taxon>Actinomyces</taxon>
    </lineage>
</organism>
<dbReference type="AlphaFoldDB" id="A0A1L7R985"/>
<dbReference type="InterPro" id="IPR006938">
    <property type="entry name" value="DUF624"/>
</dbReference>
<evidence type="ECO:0000256" key="1">
    <source>
        <dbReference type="SAM" id="Phobius"/>
    </source>
</evidence>